<reference evidence="1 2" key="1">
    <citation type="submission" date="2023-07" db="EMBL/GenBank/DDBJ databases">
        <title>Sorghum-associated microbial communities from plants grown in Nebraska, USA.</title>
        <authorList>
            <person name="Schachtman D."/>
        </authorList>
    </citation>
    <scope>NUCLEOTIDE SEQUENCE [LARGE SCALE GENOMIC DNA]</scope>
    <source>
        <strain evidence="1 2">DS1730</strain>
    </source>
</reference>
<evidence type="ECO:0000313" key="1">
    <source>
        <dbReference type="EMBL" id="MDR6434043.1"/>
    </source>
</evidence>
<keyword evidence="2" id="KW-1185">Reference proteome</keyword>
<proteinExistence type="predicted"/>
<dbReference type="Proteomes" id="UP001184614">
    <property type="component" value="Unassembled WGS sequence"/>
</dbReference>
<dbReference type="EMBL" id="JAVDQT010000008">
    <property type="protein sequence ID" value="MDR6434043.1"/>
    <property type="molecule type" value="Genomic_DNA"/>
</dbReference>
<organism evidence="1 2">
    <name type="scientific">Brucella pseudogrignonensis</name>
    <dbReference type="NCBI Taxonomy" id="419475"/>
    <lineage>
        <taxon>Bacteria</taxon>
        <taxon>Pseudomonadati</taxon>
        <taxon>Pseudomonadota</taxon>
        <taxon>Alphaproteobacteria</taxon>
        <taxon>Hyphomicrobiales</taxon>
        <taxon>Brucellaceae</taxon>
        <taxon>Brucella/Ochrobactrum group</taxon>
        <taxon>Brucella</taxon>
    </lineage>
</organism>
<protein>
    <submittedName>
        <fullName evidence="1">Uncharacterized protein</fullName>
    </submittedName>
</protein>
<sequence length="39" mass="4318">MSRFANKWLYPLSPAQTPGSTPPAIRANYAVPAAIQQFR</sequence>
<evidence type="ECO:0000313" key="2">
    <source>
        <dbReference type="Proteomes" id="UP001184614"/>
    </source>
</evidence>
<name>A0ABU1MDQ9_9HYPH</name>
<gene>
    <name evidence="1" type="ORF">J2782_003791</name>
</gene>
<accession>A0ABU1MDQ9</accession>
<comment type="caution">
    <text evidence="1">The sequence shown here is derived from an EMBL/GenBank/DDBJ whole genome shotgun (WGS) entry which is preliminary data.</text>
</comment>